<protein>
    <recommendedName>
        <fullName evidence="1">HTH marR-type domain-containing protein</fullName>
    </recommendedName>
</protein>
<dbReference type="PANTHER" id="PTHR33164">
    <property type="entry name" value="TRANSCRIPTIONAL REGULATOR, MARR FAMILY"/>
    <property type="match status" value="1"/>
</dbReference>
<name>A0ABP9MDX7_9GAMM</name>
<evidence type="ECO:0000259" key="1">
    <source>
        <dbReference type="PROSITE" id="PS50995"/>
    </source>
</evidence>
<organism evidence="2 3">
    <name type="scientific">Wohlfahrtiimonas larvae</name>
    <dbReference type="NCBI Taxonomy" id="1157986"/>
    <lineage>
        <taxon>Bacteria</taxon>
        <taxon>Pseudomonadati</taxon>
        <taxon>Pseudomonadota</taxon>
        <taxon>Gammaproteobacteria</taxon>
        <taxon>Cardiobacteriales</taxon>
        <taxon>Ignatzschineriaceae</taxon>
        <taxon>Wohlfahrtiimonas</taxon>
    </lineage>
</organism>
<evidence type="ECO:0000313" key="3">
    <source>
        <dbReference type="Proteomes" id="UP001500631"/>
    </source>
</evidence>
<dbReference type="PROSITE" id="PS50995">
    <property type="entry name" value="HTH_MARR_2"/>
    <property type="match status" value="1"/>
</dbReference>
<dbReference type="EMBL" id="BAABKE010000001">
    <property type="protein sequence ID" value="GAA5093542.1"/>
    <property type="molecule type" value="Genomic_DNA"/>
</dbReference>
<dbReference type="Gene3D" id="1.10.10.10">
    <property type="entry name" value="Winged helix-like DNA-binding domain superfamily/Winged helix DNA-binding domain"/>
    <property type="match status" value="1"/>
</dbReference>
<keyword evidence="3" id="KW-1185">Reference proteome</keyword>
<dbReference type="InterPro" id="IPR036388">
    <property type="entry name" value="WH-like_DNA-bd_sf"/>
</dbReference>
<dbReference type="InterPro" id="IPR036390">
    <property type="entry name" value="WH_DNA-bd_sf"/>
</dbReference>
<proteinExistence type="predicted"/>
<dbReference type="SUPFAM" id="SSF46785">
    <property type="entry name" value="Winged helix' DNA-binding domain"/>
    <property type="match status" value="1"/>
</dbReference>
<comment type="caution">
    <text evidence="2">The sequence shown here is derived from an EMBL/GenBank/DDBJ whole genome shotgun (WGS) entry which is preliminary data.</text>
</comment>
<accession>A0ABP9MDX7</accession>
<dbReference type="InterPro" id="IPR039422">
    <property type="entry name" value="MarR/SlyA-like"/>
</dbReference>
<feature type="domain" description="HTH marR-type" evidence="1">
    <location>
        <begin position="1"/>
        <end position="146"/>
    </location>
</feature>
<dbReference type="InterPro" id="IPR000835">
    <property type="entry name" value="HTH_MarR-typ"/>
</dbReference>
<gene>
    <name evidence="2" type="ORF">GCM10023338_00690</name>
</gene>
<evidence type="ECO:0000313" key="2">
    <source>
        <dbReference type="EMBL" id="GAA5093542.1"/>
    </source>
</evidence>
<dbReference type="SMART" id="SM00347">
    <property type="entry name" value="HTH_MARR"/>
    <property type="match status" value="1"/>
</dbReference>
<dbReference type="InterPro" id="IPR011991">
    <property type="entry name" value="ArsR-like_HTH"/>
</dbReference>
<dbReference type="Proteomes" id="UP001500631">
    <property type="component" value="Unassembled WGS sequence"/>
</dbReference>
<reference evidence="3" key="1">
    <citation type="journal article" date="2019" name="Int. J. Syst. Evol. Microbiol.">
        <title>The Global Catalogue of Microorganisms (GCM) 10K type strain sequencing project: providing services to taxonomists for standard genome sequencing and annotation.</title>
        <authorList>
            <consortium name="The Broad Institute Genomics Platform"/>
            <consortium name="The Broad Institute Genome Sequencing Center for Infectious Disease"/>
            <person name="Wu L."/>
            <person name="Ma J."/>
        </authorList>
    </citation>
    <scope>NUCLEOTIDE SEQUENCE [LARGE SCALE GENOMIC DNA]</scope>
    <source>
        <strain evidence="3">JCM 18424</strain>
    </source>
</reference>
<dbReference type="CDD" id="cd00090">
    <property type="entry name" value="HTH_ARSR"/>
    <property type="match status" value="1"/>
</dbReference>
<sequence length="147" mass="17213">MTDRFDIIHDFFNSFFKAKTNLMKINQALIEPTGLSFSSWQLVIHILTHEKYEQQGMTTAELAEDLLISRQAVQKHIKLLLEDEVLCVRENTNDKRSLYYCLSPKGEELCQSVLDEIYRDWMLDNMKNFSVAEIQQAMKILTHLAKL</sequence>
<dbReference type="Pfam" id="PF12802">
    <property type="entry name" value="MarR_2"/>
    <property type="match status" value="1"/>
</dbReference>
<dbReference type="PANTHER" id="PTHR33164:SF43">
    <property type="entry name" value="HTH-TYPE TRANSCRIPTIONAL REPRESSOR YETL"/>
    <property type="match status" value="1"/>
</dbReference>